<dbReference type="Proteomes" id="UP000381093">
    <property type="component" value="Unassembled WGS sequence"/>
</dbReference>
<name>A0A5E7DPZ9_PSEFL</name>
<proteinExistence type="predicted"/>
<gene>
    <name evidence="1" type="ORF">PS710_04128</name>
</gene>
<dbReference type="EMBL" id="CABVHW010000015">
    <property type="protein sequence ID" value="VVO19557.1"/>
    <property type="molecule type" value="Genomic_DNA"/>
</dbReference>
<protein>
    <recommendedName>
        <fullName evidence="3">NmrA family transcriptional regulator</fullName>
    </recommendedName>
</protein>
<organism evidence="1 2">
    <name type="scientific">Pseudomonas fluorescens</name>
    <dbReference type="NCBI Taxonomy" id="294"/>
    <lineage>
        <taxon>Bacteria</taxon>
        <taxon>Pseudomonadati</taxon>
        <taxon>Pseudomonadota</taxon>
        <taxon>Gammaproteobacteria</taxon>
        <taxon>Pseudomonadales</taxon>
        <taxon>Pseudomonadaceae</taxon>
        <taxon>Pseudomonas</taxon>
    </lineage>
</organism>
<accession>A0A5E7DPZ9</accession>
<evidence type="ECO:0008006" key="3">
    <source>
        <dbReference type="Google" id="ProtNLM"/>
    </source>
</evidence>
<evidence type="ECO:0000313" key="1">
    <source>
        <dbReference type="EMBL" id="VVO19557.1"/>
    </source>
</evidence>
<evidence type="ECO:0000313" key="2">
    <source>
        <dbReference type="Proteomes" id="UP000381093"/>
    </source>
</evidence>
<dbReference type="AlphaFoldDB" id="A0A5E7DPZ9"/>
<reference evidence="1 2" key="1">
    <citation type="submission" date="2019-09" db="EMBL/GenBank/DDBJ databases">
        <authorList>
            <person name="Chandra G."/>
            <person name="Truman W A."/>
        </authorList>
    </citation>
    <scope>NUCLEOTIDE SEQUENCE [LARGE SCALE GENOMIC DNA]</scope>
    <source>
        <strain evidence="1">PS710</strain>
    </source>
</reference>
<sequence>MPIDDLARRFLQLTQDDRKVVPDVNARYFGAVLDDQSLTAGKTARLGAIRFEDWFAQSAPR</sequence>